<evidence type="ECO:0000256" key="3">
    <source>
        <dbReference type="SAM" id="SignalP"/>
    </source>
</evidence>
<feature type="compositionally biased region" description="Low complexity" evidence="1">
    <location>
        <begin position="498"/>
        <end position="517"/>
    </location>
</feature>
<evidence type="ECO:0000313" key="4">
    <source>
        <dbReference type="EMBL" id="MCX3063304.1"/>
    </source>
</evidence>
<keyword evidence="2" id="KW-0812">Transmembrane</keyword>
<keyword evidence="2" id="KW-1133">Transmembrane helix</keyword>
<dbReference type="InterPro" id="IPR006311">
    <property type="entry name" value="TAT_signal"/>
</dbReference>
<dbReference type="EMBL" id="JAPHNL010000307">
    <property type="protein sequence ID" value="MCX3063304.1"/>
    <property type="molecule type" value="Genomic_DNA"/>
</dbReference>
<reference evidence="4" key="1">
    <citation type="submission" date="2022-10" db="EMBL/GenBank/DDBJ databases">
        <title>Streptomyces beihaiensis sp. nov., a chitin degrading actinobacterium, isolated from shrimp pond soil.</title>
        <authorList>
            <person name="Xie J."/>
            <person name="Shen N."/>
        </authorList>
    </citation>
    <scope>NUCLEOTIDE SEQUENCE</scope>
    <source>
        <strain evidence="4">GXMU-J5</strain>
    </source>
</reference>
<dbReference type="RefSeq" id="WP_266604114.1">
    <property type="nucleotide sequence ID" value="NZ_JAPHNL010000307.1"/>
</dbReference>
<keyword evidence="5" id="KW-1185">Reference proteome</keyword>
<keyword evidence="3" id="KW-0732">Signal</keyword>
<protein>
    <recommendedName>
        <fullName evidence="6">Gram-positive cocci surface proteins LPxTG domain-containing protein</fullName>
    </recommendedName>
</protein>
<dbReference type="Proteomes" id="UP001163064">
    <property type="component" value="Unassembled WGS sequence"/>
</dbReference>
<evidence type="ECO:0000256" key="1">
    <source>
        <dbReference type="SAM" id="MobiDB-lite"/>
    </source>
</evidence>
<feature type="region of interest" description="Disordered" evidence="1">
    <location>
        <begin position="468"/>
        <end position="538"/>
    </location>
</feature>
<dbReference type="PROSITE" id="PS51318">
    <property type="entry name" value="TAT"/>
    <property type="match status" value="1"/>
</dbReference>
<feature type="chain" id="PRO_5047451535" description="Gram-positive cocci surface proteins LPxTG domain-containing protein" evidence="3">
    <location>
        <begin position="35"/>
        <end position="576"/>
    </location>
</feature>
<proteinExistence type="predicted"/>
<evidence type="ECO:0008006" key="6">
    <source>
        <dbReference type="Google" id="ProtNLM"/>
    </source>
</evidence>
<feature type="compositionally biased region" description="Gly residues" evidence="1">
    <location>
        <begin position="518"/>
        <end position="538"/>
    </location>
</feature>
<comment type="caution">
    <text evidence="4">The sequence shown here is derived from an EMBL/GenBank/DDBJ whole genome shotgun (WGS) entry which is preliminary data.</text>
</comment>
<feature type="transmembrane region" description="Helical" evidence="2">
    <location>
        <begin position="550"/>
        <end position="570"/>
    </location>
</feature>
<name>A0ABT3U1V5_9ACTN</name>
<evidence type="ECO:0000256" key="2">
    <source>
        <dbReference type="SAM" id="Phobius"/>
    </source>
</evidence>
<sequence>MRRHTPRRTSRAALGLAGAAALITGLGAAAPALAADGTPLTVAITGENKVDLSLSGDNGDSTEPQIHLALKAPGEAWHGDGTVPVLHQGDFKIKIDATGLKGVAAVDMEQLGYQCHADGLTAVCEGSELYAGEEYNELGGIRLDVDDTSKVGDAGSIKVTGEGDGLTFTPLTVDVLVGGAELRDHKVSEPKDFAPGDTYAAPVGFRNQGGMAADGAVLRFHGSRGISFPDSYGNCAYKRTTDGPLLLQGTDAVCSFSGSYEAATAYALSQPLKVKTADFALNDVFHYSFSAVTPAKAKELLGADGYTRGTGPALTLTKVPGAAASDYTRYADMDLPTHGTYDLALTGASADGKAGDTVKATIGLRNDGPGWISAQRSGGEPIMFSVEAPEGATVTKSPADCRRTTLSKGVKGYLCWADTPFLEDAKVSFPFELRIDKVVKNAKGKVALPSYDDPQDPNQANNTAWIVLNGDDQNTGGTSTGGPKPSPSAGATGGTSGSSGSSGDPATPGASDASGTSGTSGSGGAAGSSGGSTGSGSGGGLAMTGAGGTLLVGGTAAAALGLGAALVVVMRRRRAA</sequence>
<accession>A0ABT3U1V5</accession>
<evidence type="ECO:0000313" key="5">
    <source>
        <dbReference type="Proteomes" id="UP001163064"/>
    </source>
</evidence>
<gene>
    <name evidence="4" type="ORF">OFY01_26805</name>
</gene>
<organism evidence="4 5">
    <name type="scientific">Streptomyces beihaiensis</name>
    <dbReference type="NCBI Taxonomy" id="2984495"/>
    <lineage>
        <taxon>Bacteria</taxon>
        <taxon>Bacillati</taxon>
        <taxon>Actinomycetota</taxon>
        <taxon>Actinomycetes</taxon>
        <taxon>Kitasatosporales</taxon>
        <taxon>Streptomycetaceae</taxon>
        <taxon>Streptomyces</taxon>
    </lineage>
</organism>
<feature type="signal peptide" evidence="3">
    <location>
        <begin position="1"/>
        <end position="34"/>
    </location>
</feature>
<feature type="compositionally biased region" description="Low complexity" evidence="1">
    <location>
        <begin position="475"/>
        <end position="490"/>
    </location>
</feature>
<keyword evidence="2" id="KW-0472">Membrane</keyword>